<feature type="transmembrane region" description="Helical" evidence="1">
    <location>
        <begin position="60"/>
        <end position="78"/>
    </location>
</feature>
<dbReference type="AlphaFoldDB" id="A0A1F6A9V5"/>
<name>A0A1F6A9V5_9BACT</name>
<dbReference type="EMBL" id="MFJN01000023">
    <property type="protein sequence ID" value="OGG21366.1"/>
    <property type="molecule type" value="Genomic_DNA"/>
</dbReference>
<reference evidence="2 3" key="1">
    <citation type="journal article" date="2016" name="Nat. Commun.">
        <title>Thousands of microbial genomes shed light on interconnected biogeochemical processes in an aquifer system.</title>
        <authorList>
            <person name="Anantharaman K."/>
            <person name="Brown C.T."/>
            <person name="Hug L.A."/>
            <person name="Sharon I."/>
            <person name="Castelle C.J."/>
            <person name="Probst A.J."/>
            <person name="Thomas B.C."/>
            <person name="Singh A."/>
            <person name="Wilkins M.J."/>
            <person name="Karaoz U."/>
            <person name="Brodie E.L."/>
            <person name="Williams K.H."/>
            <person name="Hubbard S.S."/>
            <person name="Banfield J.F."/>
        </authorList>
    </citation>
    <scope>NUCLEOTIDE SEQUENCE [LARGE SCALE GENOMIC DNA]</scope>
</reference>
<dbReference type="STRING" id="1798384.A3D03_05600"/>
<dbReference type="Proteomes" id="UP000177092">
    <property type="component" value="Unassembled WGS sequence"/>
</dbReference>
<evidence type="ECO:0000256" key="1">
    <source>
        <dbReference type="SAM" id="Phobius"/>
    </source>
</evidence>
<keyword evidence="1" id="KW-0812">Transmembrane</keyword>
<gene>
    <name evidence="2" type="ORF">A3D03_05600</name>
</gene>
<keyword evidence="1" id="KW-0472">Membrane</keyword>
<evidence type="ECO:0000313" key="2">
    <source>
        <dbReference type="EMBL" id="OGG21366.1"/>
    </source>
</evidence>
<organism evidence="2 3">
    <name type="scientific">Candidatus Gottesmanbacteria bacterium RIFCSPHIGHO2_02_FULL_40_13</name>
    <dbReference type="NCBI Taxonomy" id="1798384"/>
    <lineage>
        <taxon>Bacteria</taxon>
        <taxon>Candidatus Gottesmaniibacteriota</taxon>
    </lineage>
</organism>
<evidence type="ECO:0000313" key="3">
    <source>
        <dbReference type="Proteomes" id="UP000177092"/>
    </source>
</evidence>
<accession>A0A1F6A9V5</accession>
<sequence>MNRQLLRDTLGWGFLLWLTGYVLGIILFMIVPPTILGWIIMPIGTIVTIWVLLKKIKGNSLAYYFSLAVIWTLIAIVFDYLFLVKVFKPADGYYKLDVYLYYVLTFVLPLIIGWSKRHKEN</sequence>
<feature type="transmembrane region" description="Helical" evidence="1">
    <location>
        <begin position="98"/>
        <end position="115"/>
    </location>
</feature>
<feature type="transmembrane region" description="Helical" evidence="1">
    <location>
        <begin position="36"/>
        <end position="53"/>
    </location>
</feature>
<proteinExistence type="predicted"/>
<keyword evidence="1" id="KW-1133">Transmembrane helix</keyword>
<feature type="transmembrane region" description="Helical" evidence="1">
    <location>
        <begin position="12"/>
        <end position="30"/>
    </location>
</feature>
<comment type="caution">
    <text evidence="2">The sequence shown here is derived from an EMBL/GenBank/DDBJ whole genome shotgun (WGS) entry which is preliminary data.</text>
</comment>
<protein>
    <submittedName>
        <fullName evidence="2">Uncharacterized protein</fullName>
    </submittedName>
</protein>